<feature type="region of interest" description="Disordered" evidence="1">
    <location>
        <begin position="1"/>
        <end position="39"/>
    </location>
</feature>
<reference evidence="2" key="5">
    <citation type="journal article" date="2021" name="G3 (Bethesda)">
        <title>Aegilops tauschii genome assembly Aet v5.0 features greater sequence contiguity and improved annotation.</title>
        <authorList>
            <person name="Wang L."/>
            <person name="Zhu T."/>
            <person name="Rodriguez J.C."/>
            <person name="Deal K.R."/>
            <person name="Dubcovsky J."/>
            <person name="McGuire P.E."/>
            <person name="Lux T."/>
            <person name="Spannagl M."/>
            <person name="Mayer K.F.X."/>
            <person name="Baldrich P."/>
            <person name="Meyers B.C."/>
            <person name="Huo N."/>
            <person name="Gu Y.Q."/>
            <person name="Zhou H."/>
            <person name="Devos K.M."/>
            <person name="Bennetzen J.L."/>
            <person name="Unver T."/>
            <person name="Budak H."/>
            <person name="Gulick P.J."/>
            <person name="Galiba G."/>
            <person name="Kalapos B."/>
            <person name="Nelson D.R."/>
            <person name="Li P."/>
            <person name="You F.M."/>
            <person name="Luo M.C."/>
            <person name="Dvorak J."/>
        </authorList>
    </citation>
    <scope>NUCLEOTIDE SEQUENCE [LARGE SCALE GENOMIC DNA]</scope>
    <source>
        <strain evidence="2">cv. AL8/78</strain>
    </source>
</reference>
<reference evidence="3" key="2">
    <citation type="journal article" date="2017" name="Nat. Plants">
        <title>The Aegilops tauschii genome reveals multiple impacts of transposons.</title>
        <authorList>
            <person name="Zhao G."/>
            <person name="Zou C."/>
            <person name="Li K."/>
            <person name="Wang K."/>
            <person name="Li T."/>
            <person name="Gao L."/>
            <person name="Zhang X."/>
            <person name="Wang H."/>
            <person name="Yang Z."/>
            <person name="Liu X."/>
            <person name="Jiang W."/>
            <person name="Mao L."/>
            <person name="Kong X."/>
            <person name="Jiao Y."/>
            <person name="Jia J."/>
        </authorList>
    </citation>
    <scope>NUCLEOTIDE SEQUENCE [LARGE SCALE GENOMIC DNA]</scope>
    <source>
        <strain evidence="3">cv. AL8/78</strain>
    </source>
</reference>
<reference evidence="3" key="1">
    <citation type="journal article" date="2014" name="Science">
        <title>Ancient hybridizations among the ancestral genomes of bread wheat.</title>
        <authorList>
            <consortium name="International Wheat Genome Sequencing Consortium,"/>
            <person name="Marcussen T."/>
            <person name="Sandve S.R."/>
            <person name="Heier L."/>
            <person name="Spannagl M."/>
            <person name="Pfeifer M."/>
            <person name="Jakobsen K.S."/>
            <person name="Wulff B.B."/>
            <person name="Steuernagel B."/>
            <person name="Mayer K.F."/>
            <person name="Olsen O.A."/>
        </authorList>
    </citation>
    <scope>NUCLEOTIDE SEQUENCE [LARGE SCALE GENOMIC DNA]</scope>
    <source>
        <strain evidence="3">cv. AL8/78</strain>
    </source>
</reference>
<feature type="compositionally biased region" description="Low complexity" evidence="1">
    <location>
        <begin position="19"/>
        <end position="38"/>
    </location>
</feature>
<evidence type="ECO:0000256" key="1">
    <source>
        <dbReference type="SAM" id="MobiDB-lite"/>
    </source>
</evidence>
<proteinExistence type="predicted"/>
<name>A0A453LK26_AEGTS</name>
<evidence type="ECO:0000313" key="2">
    <source>
        <dbReference type="EnsemblPlants" id="AET5Gv20806800.40"/>
    </source>
</evidence>
<dbReference type="Proteomes" id="UP000015105">
    <property type="component" value="Chromosome 5D"/>
</dbReference>
<accession>A0A453LK26</accession>
<protein>
    <submittedName>
        <fullName evidence="2">Uncharacterized protein</fullName>
    </submittedName>
</protein>
<keyword evidence="3" id="KW-1185">Reference proteome</keyword>
<dbReference type="EnsemblPlants" id="AET5Gv20806800.40">
    <property type="protein sequence ID" value="AET5Gv20806800.40"/>
    <property type="gene ID" value="AET5Gv20806800"/>
</dbReference>
<reference evidence="2" key="4">
    <citation type="submission" date="2019-03" db="UniProtKB">
        <authorList>
            <consortium name="EnsemblPlants"/>
        </authorList>
    </citation>
    <scope>IDENTIFICATION</scope>
</reference>
<reference evidence="2" key="3">
    <citation type="journal article" date="2017" name="Nature">
        <title>Genome sequence of the progenitor of the wheat D genome Aegilops tauschii.</title>
        <authorList>
            <person name="Luo M.C."/>
            <person name="Gu Y.Q."/>
            <person name="Puiu D."/>
            <person name="Wang H."/>
            <person name="Twardziok S.O."/>
            <person name="Deal K.R."/>
            <person name="Huo N."/>
            <person name="Zhu T."/>
            <person name="Wang L."/>
            <person name="Wang Y."/>
            <person name="McGuire P.E."/>
            <person name="Liu S."/>
            <person name="Long H."/>
            <person name="Ramasamy R.K."/>
            <person name="Rodriguez J.C."/>
            <person name="Van S.L."/>
            <person name="Yuan L."/>
            <person name="Wang Z."/>
            <person name="Xia Z."/>
            <person name="Xiao L."/>
            <person name="Anderson O.D."/>
            <person name="Ouyang S."/>
            <person name="Liang Y."/>
            <person name="Zimin A.V."/>
            <person name="Pertea G."/>
            <person name="Qi P."/>
            <person name="Bennetzen J.L."/>
            <person name="Dai X."/>
            <person name="Dawson M.W."/>
            <person name="Muller H.G."/>
            <person name="Kugler K."/>
            <person name="Rivarola-Duarte L."/>
            <person name="Spannagl M."/>
            <person name="Mayer K.F.X."/>
            <person name="Lu F.H."/>
            <person name="Bevan M.W."/>
            <person name="Leroy P."/>
            <person name="Li P."/>
            <person name="You F.M."/>
            <person name="Sun Q."/>
            <person name="Liu Z."/>
            <person name="Lyons E."/>
            <person name="Wicker T."/>
            <person name="Salzberg S.L."/>
            <person name="Devos K.M."/>
            <person name="Dvorak J."/>
        </authorList>
    </citation>
    <scope>NUCLEOTIDE SEQUENCE [LARGE SCALE GENOMIC DNA]</scope>
    <source>
        <strain evidence="2">cv. AL8/78</strain>
    </source>
</reference>
<evidence type="ECO:0000313" key="3">
    <source>
        <dbReference type="Proteomes" id="UP000015105"/>
    </source>
</evidence>
<organism evidence="2 3">
    <name type="scientific">Aegilops tauschii subsp. strangulata</name>
    <name type="common">Goatgrass</name>
    <dbReference type="NCBI Taxonomy" id="200361"/>
    <lineage>
        <taxon>Eukaryota</taxon>
        <taxon>Viridiplantae</taxon>
        <taxon>Streptophyta</taxon>
        <taxon>Embryophyta</taxon>
        <taxon>Tracheophyta</taxon>
        <taxon>Spermatophyta</taxon>
        <taxon>Magnoliopsida</taxon>
        <taxon>Liliopsida</taxon>
        <taxon>Poales</taxon>
        <taxon>Poaceae</taxon>
        <taxon>BOP clade</taxon>
        <taxon>Pooideae</taxon>
        <taxon>Triticodae</taxon>
        <taxon>Triticeae</taxon>
        <taxon>Triticinae</taxon>
        <taxon>Aegilops</taxon>
    </lineage>
</organism>
<sequence>LTSHSLPSSPPADFGRCHSSPPIAPTSTSSPRSTFSCTARNPLLSGGSCGSRRRLARPA</sequence>
<dbReference type="AlphaFoldDB" id="A0A453LK26"/>
<dbReference type="Gramene" id="AET5Gv20806800.40">
    <property type="protein sequence ID" value="AET5Gv20806800.40"/>
    <property type="gene ID" value="AET5Gv20806800"/>
</dbReference>